<evidence type="ECO:0000313" key="5">
    <source>
        <dbReference type="EMBL" id="RMT76061.1"/>
    </source>
</evidence>
<dbReference type="Pfam" id="PF13649">
    <property type="entry name" value="Methyltransf_25"/>
    <property type="match status" value="1"/>
</dbReference>
<dbReference type="SUPFAM" id="SSF53335">
    <property type="entry name" value="S-adenosyl-L-methionine-dependent methyltransferases"/>
    <property type="match status" value="1"/>
</dbReference>
<sequence length="251" mass="28607">MSEDRTYKLYGEFGDRYDLHTPPHHYADDHDFVIKRARGLKEQARLLDLGCGTGILLEKALQAELDPVGIDSAPHMLKLAQARVGTERAQLRRMQELDLDQRFDCIVSLSWSLNYSQDVAELRDILLRCHHLLRPGGGLILQVAHAPNVQPEKPPFTVDREPGPGGPDDIILSYCFWSDGAETMLADYRFECLSTAERFEERHELNVANVHLFTSLLRDLDFIEVEVLDSWRGEPFDRGISPFVTALRKPL</sequence>
<protein>
    <submittedName>
        <fullName evidence="5">Methyltransferase</fullName>
    </submittedName>
</protein>
<evidence type="ECO:0000256" key="1">
    <source>
        <dbReference type="ARBA" id="ARBA00022603"/>
    </source>
</evidence>
<keyword evidence="3" id="KW-0949">S-adenosyl-L-methionine</keyword>
<comment type="caution">
    <text evidence="5">The sequence shown here is derived from an EMBL/GenBank/DDBJ whole genome shotgun (WGS) entry which is preliminary data.</text>
</comment>
<dbReference type="Gene3D" id="2.20.130.10">
    <property type="entry name" value="CAC2371-like domains"/>
    <property type="match status" value="1"/>
</dbReference>
<evidence type="ECO:0000259" key="4">
    <source>
        <dbReference type="Pfam" id="PF13649"/>
    </source>
</evidence>
<dbReference type="InterPro" id="IPR029063">
    <property type="entry name" value="SAM-dependent_MTases_sf"/>
</dbReference>
<dbReference type="PANTHER" id="PTHR43464:SF19">
    <property type="entry name" value="UBIQUINONE BIOSYNTHESIS O-METHYLTRANSFERASE, MITOCHONDRIAL"/>
    <property type="match status" value="1"/>
</dbReference>
<evidence type="ECO:0000256" key="2">
    <source>
        <dbReference type="ARBA" id="ARBA00022679"/>
    </source>
</evidence>
<keyword evidence="1 5" id="KW-0489">Methyltransferase</keyword>
<reference evidence="5 6" key="1">
    <citation type="submission" date="2018-08" db="EMBL/GenBank/DDBJ databases">
        <title>Recombination of ecologically and evolutionarily significant loci maintains genetic cohesion in the Pseudomonas syringae species complex.</title>
        <authorList>
            <person name="Dillon M."/>
            <person name="Thakur S."/>
            <person name="Almeida R.N.D."/>
            <person name="Weir B.S."/>
            <person name="Guttman D.S."/>
        </authorList>
    </citation>
    <scope>NUCLEOTIDE SEQUENCE [LARGE SCALE GENOMIC DNA]</scope>
    <source>
        <strain evidence="5 6">ICMP 3934</strain>
    </source>
</reference>
<dbReference type="GO" id="GO:0008168">
    <property type="term" value="F:methyltransferase activity"/>
    <property type="evidence" value="ECO:0007669"/>
    <property type="project" value="UniProtKB-KW"/>
</dbReference>
<dbReference type="InterPro" id="IPR041698">
    <property type="entry name" value="Methyltransf_25"/>
</dbReference>
<keyword evidence="2 5" id="KW-0808">Transferase</keyword>
<dbReference type="Proteomes" id="UP000282636">
    <property type="component" value="Unassembled WGS sequence"/>
</dbReference>
<organism evidence="5 6">
    <name type="scientific">Pseudomonas syringae pv. theae</name>
    <dbReference type="NCBI Taxonomy" id="103985"/>
    <lineage>
        <taxon>Bacteria</taxon>
        <taxon>Pseudomonadati</taxon>
        <taxon>Pseudomonadota</taxon>
        <taxon>Gammaproteobacteria</taxon>
        <taxon>Pseudomonadales</taxon>
        <taxon>Pseudomonadaceae</taxon>
        <taxon>Pseudomonas</taxon>
        <taxon>Pseudomonas syringae</taxon>
    </lineage>
</organism>
<dbReference type="Gene3D" id="3.40.50.150">
    <property type="entry name" value="Vaccinia Virus protein VP39"/>
    <property type="match status" value="1"/>
</dbReference>
<dbReference type="GO" id="GO:0032259">
    <property type="term" value="P:methylation"/>
    <property type="evidence" value="ECO:0007669"/>
    <property type="project" value="UniProtKB-KW"/>
</dbReference>
<accession>A0A0Q0EQ14</accession>
<gene>
    <name evidence="5" type="ORF">ALP44_00005</name>
</gene>
<dbReference type="PANTHER" id="PTHR43464">
    <property type="entry name" value="METHYLTRANSFERASE"/>
    <property type="match status" value="1"/>
</dbReference>
<feature type="domain" description="Methyltransferase" evidence="4">
    <location>
        <begin position="47"/>
        <end position="137"/>
    </location>
</feature>
<name>A0A0Q0EQ14_PSESX</name>
<dbReference type="CDD" id="cd02440">
    <property type="entry name" value="AdoMet_MTases"/>
    <property type="match status" value="1"/>
</dbReference>
<dbReference type="RefSeq" id="WP_019331394.1">
    <property type="nucleotide sequence ID" value="NZ_BQUM01000107.1"/>
</dbReference>
<evidence type="ECO:0000313" key="6">
    <source>
        <dbReference type="Proteomes" id="UP000282636"/>
    </source>
</evidence>
<dbReference type="AlphaFoldDB" id="A0A0Q0EQ14"/>
<proteinExistence type="predicted"/>
<evidence type="ECO:0000256" key="3">
    <source>
        <dbReference type="ARBA" id="ARBA00022691"/>
    </source>
</evidence>
<dbReference type="EMBL" id="RBTL01000003">
    <property type="protein sequence ID" value="RMT76061.1"/>
    <property type="molecule type" value="Genomic_DNA"/>
</dbReference>